<reference evidence="6 7" key="1">
    <citation type="submission" date="2009-08" db="EMBL/GenBank/DDBJ databases">
        <title>The Genome Sequence of Spizellomyces punctatus strain DAOM BR117.</title>
        <authorList>
            <consortium name="The Broad Institute Genome Sequencing Platform"/>
            <person name="Russ C."/>
            <person name="Cuomo C."/>
            <person name="Shea T."/>
            <person name="Young S.K."/>
            <person name="Zeng Q."/>
            <person name="Koehrsen M."/>
            <person name="Haas B."/>
            <person name="Borodovsky M."/>
            <person name="Guigo R."/>
            <person name="Alvarado L."/>
            <person name="Berlin A."/>
            <person name="Bochicchio J."/>
            <person name="Borenstein D."/>
            <person name="Chapman S."/>
            <person name="Chen Z."/>
            <person name="Engels R."/>
            <person name="Freedman E."/>
            <person name="Gellesch M."/>
            <person name="Goldberg J."/>
            <person name="Griggs A."/>
            <person name="Gujja S."/>
            <person name="Heiman D."/>
            <person name="Hepburn T."/>
            <person name="Howarth C."/>
            <person name="Jen D."/>
            <person name="Larson L."/>
            <person name="Lewis B."/>
            <person name="Mehta T."/>
            <person name="Park D."/>
            <person name="Pearson M."/>
            <person name="Roberts A."/>
            <person name="Saif S."/>
            <person name="Shenoy N."/>
            <person name="Sisk P."/>
            <person name="Stolte C."/>
            <person name="Sykes S."/>
            <person name="Thomson T."/>
            <person name="Walk T."/>
            <person name="White J."/>
            <person name="Yandava C."/>
            <person name="Burger G."/>
            <person name="Gray M.W."/>
            <person name="Holland P.W.H."/>
            <person name="King N."/>
            <person name="Lang F.B.F."/>
            <person name="Roger A.J."/>
            <person name="Ruiz-Trillo I."/>
            <person name="Lander E."/>
            <person name="Nusbaum C."/>
        </authorList>
    </citation>
    <scope>NUCLEOTIDE SEQUENCE [LARGE SCALE GENOMIC DNA]</scope>
    <source>
        <strain evidence="6 7">DAOM BR117</strain>
    </source>
</reference>
<dbReference type="InterPro" id="IPR023210">
    <property type="entry name" value="NADP_OxRdtase_dom"/>
</dbReference>
<dbReference type="PANTHER" id="PTHR11732">
    <property type="entry name" value="ALDO/KETO REDUCTASE"/>
    <property type="match status" value="1"/>
</dbReference>
<evidence type="ECO:0000256" key="3">
    <source>
        <dbReference type="PIRSR" id="PIRSR000097-2"/>
    </source>
</evidence>
<evidence type="ECO:0000313" key="6">
    <source>
        <dbReference type="EMBL" id="KND01801.1"/>
    </source>
</evidence>
<accession>A0A0L0HK12</accession>
<feature type="site" description="Lowers pKa of active site Tyr" evidence="4">
    <location>
        <position position="81"/>
    </location>
</feature>
<dbReference type="RefSeq" id="XP_016609840.1">
    <property type="nucleotide sequence ID" value="XM_016751853.1"/>
</dbReference>
<keyword evidence="7" id="KW-1185">Reference proteome</keyword>
<evidence type="ECO:0000259" key="5">
    <source>
        <dbReference type="Pfam" id="PF00248"/>
    </source>
</evidence>
<feature type="domain" description="NADP-dependent oxidoreductase" evidence="5">
    <location>
        <begin position="18"/>
        <end position="306"/>
    </location>
</feature>
<dbReference type="VEuPathDB" id="FungiDB:SPPG_03592"/>
<dbReference type="OrthoDB" id="416253at2759"/>
<evidence type="ECO:0000256" key="2">
    <source>
        <dbReference type="PIRSR" id="PIRSR000097-1"/>
    </source>
</evidence>
<dbReference type="PROSITE" id="PS00062">
    <property type="entry name" value="ALDOKETO_REDUCTASE_2"/>
    <property type="match status" value="1"/>
</dbReference>
<sequence length="331" mass="36922">MSQPTTKLYTGAEIPLIAFGTYGGGDDAATLAGATRAALDAGYRHFDLAEVYGNQAELGQVFSKAIVDGVVKRSDLFITSKVWNTKHDPKHVEESCKKTLKDLQLDYLDLLLVHWPLSWKYTGEDLRVEGSSFPRDQDGNVITAPVPLHKTWAAFENLVDAGLVKHIGVSNFPSVLILDLLTYARIRPAVNQVERHPYLAQNSLLQFVKDNGIHLSAYTPLGRPGKIDNVHKEIIKEPVVEAIAKELKEQSGLDVNTGHVLLRWHIERDVSVLPKSSNPHRIKSNLHITSQIRLTEEQLKRIDNLDSGLRYNDLDLKTGTVRPGGRTIYEI</sequence>
<dbReference type="InterPro" id="IPR036812">
    <property type="entry name" value="NAD(P)_OxRdtase_dom_sf"/>
</dbReference>
<dbReference type="OMA" id="SNFTCTK"/>
<evidence type="ECO:0000313" key="7">
    <source>
        <dbReference type="Proteomes" id="UP000053201"/>
    </source>
</evidence>
<name>A0A0L0HK12_SPIPD</name>
<dbReference type="InParanoid" id="A0A0L0HK12"/>
<dbReference type="GeneID" id="27687098"/>
<dbReference type="EMBL" id="KQ257454">
    <property type="protein sequence ID" value="KND01801.1"/>
    <property type="molecule type" value="Genomic_DNA"/>
</dbReference>
<dbReference type="AlphaFoldDB" id="A0A0L0HK12"/>
<evidence type="ECO:0000256" key="1">
    <source>
        <dbReference type="ARBA" id="ARBA00023002"/>
    </source>
</evidence>
<dbReference type="InterPro" id="IPR018170">
    <property type="entry name" value="Aldo/ket_reductase_CS"/>
</dbReference>
<dbReference type="Gene3D" id="3.20.20.100">
    <property type="entry name" value="NADP-dependent oxidoreductase domain"/>
    <property type="match status" value="1"/>
</dbReference>
<feature type="active site" description="Proton donor" evidence="2">
    <location>
        <position position="52"/>
    </location>
</feature>
<dbReference type="PIRSF" id="PIRSF000097">
    <property type="entry name" value="AKR"/>
    <property type="match status" value="1"/>
</dbReference>
<dbReference type="SUPFAM" id="SSF51430">
    <property type="entry name" value="NAD(P)-linked oxidoreductase"/>
    <property type="match status" value="1"/>
</dbReference>
<dbReference type="FunFam" id="3.20.20.100:FF:000002">
    <property type="entry name" value="2,5-diketo-D-gluconic acid reductase A"/>
    <property type="match status" value="1"/>
</dbReference>
<evidence type="ECO:0000256" key="4">
    <source>
        <dbReference type="PIRSR" id="PIRSR000097-3"/>
    </source>
</evidence>
<dbReference type="Proteomes" id="UP000053201">
    <property type="component" value="Unassembled WGS sequence"/>
</dbReference>
<gene>
    <name evidence="6" type="ORF">SPPG_03592</name>
</gene>
<dbReference type="STRING" id="645134.A0A0L0HK12"/>
<proteinExistence type="predicted"/>
<keyword evidence="1" id="KW-0560">Oxidoreductase</keyword>
<dbReference type="PRINTS" id="PR00069">
    <property type="entry name" value="ALDKETRDTASE"/>
</dbReference>
<dbReference type="PROSITE" id="PS00063">
    <property type="entry name" value="ALDOKETO_REDUCTASE_3"/>
    <property type="match status" value="1"/>
</dbReference>
<dbReference type="InterPro" id="IPR020471">
    <property type="entry name" value="AKR"/>
</dbReference>
<dbReference type="GO" id="GO:0016616">
    <property type="term" value="F:oxidoreductase activity, acting on the CH-OH group of donors, NAD or NADP as acceptor"/>
    <property type="evidence" value="ECO:0007669"/>
    <property type="project" value="UniProtKB-ARBA"/>
</dbReference>
<protein>
    <recommendedName>
        <fullName evidence="5">NADP-dependent oxidoreductase domain-containing protein</fullName>
    </recommendedName>
</protein>
<organism evidence="6 7">
    <name type="scientific">Spizellomyces punctatus (strain DAOM BR117)</name>
    <dbReference type="NCBI Taxonomy" id="645134"/>
    <lineage>
        <taxon>Eukaryota</taxon>
        <taxon>Fungi</taxon>
        <taxon>Fungi incertae sedis</taxon>
        <taxon>Chytridiomycota</taxon>
        <taxon>Chytridiomycota incertae sedis</taxon>
        <taxon>Chytridiomycetes</taxon>
        <taxon>Spizellomycetales</taxon>
        <taxon>Spizellomycetaceae</taxon>
        <taxon>Spizellomyces</taxon>
    </lineage>
</organism>
<dbReference type="Pfam" id="PF00248">
    <property type="entry name" value="Aldo_ket_red"/>
    <property type="match status" value="1"/>
</dbReference>
<dbReference type="eggNOG" id="KOG1577">
    <property type="taxonomic scope" value="Eukaryota"/>
</dbReference>
<feature type="binding site" evidence="3">
    <location>
        <position position="114"/>
    </location>
    <ligand>
        <name>substrate</name>
    </ligand>
</feature>
<dbReference type="PROSITE" id="PS00798">
    <property type="entry name" value="ALDOKETO_REDUCTASE_1"/>
    <property type="match status" value="1"/>
</dbReference>